<dbReference type="InterPro" id="IPR019734">
    <property type="entry name" value="TPR_rpt"/>
</dbReference>
<dbReference type="EMBL" id="RYYV01000013">
    <property type="protein sequence ID" value="RUL72979.1"/>
    <property type="molecule type" value="Genomic_DNA"/>
</dbReference>
<feature type="transmembrane region" description="Helical" evidence="4">
    <location>
        <begin position="44"/>
        <end position="61"/>
    </location>
</feature>
<evidence type="ECO:0000256" key="2">
    <source>
        <dbReference type="ARBA" id="ARBA00022803"/>
    </source>
</evidence>
<proteinExistence type="predicted"/>
<feature type="domain" description="DUF4034" evidence="5">
    <location>
        <begin position="156"/>
        <end position="284"/>
    </location>
</feature>
<dbReference type="InterPro" id="IPR050498">
    <property type="entry name" value="Ycf3"/>
</dbReference>
<organism evidence="6 7">
    <name type="scientific">Dyella choica</name>
    <dbReference type="NCBI Taxonomy" id="1927959"/>
    <lineage>
        <taxon>Bacteria</taxon>
        <taxon>Pseudomonadati</taxon>
        <taxon>Pseudomonadota</taxon>
        <taxon>Gammaproteobacteria</taxon>
        <taxon>Lysobacterales</taxon>
        <taxon>Rhodanobacteraceae</taxon>
        <taxon>Dyella</taxon>
    </lineage>
</organism>
<evidence type="ECO:0000259" key="5">
    <source>
        <dbReference type="Pfam" id="PF13226"/>
    </source>
</evidence>
<accession>A0A3S0PKK9</accession>
<dbReference type="Gene3D" id="1.25.40.10">
    <property type="entry name" value="Tetratricopeptide repeat domain"/>
    <property type="match status" value="2"/>
</dbReference>
<keyword evidence="4" id="KW-0812">Transmembrane</keyword>
<dbReference type="Proteomes" id="UP000274358">
    <property type="component" value="Unassembled WGS sequence"/>
</dbReference>
<evidence type="ECO:0000313" key="6">
    <source>
        <dbReference type="EMBL" id="RUL72979.1"/>
    </source>
</evidence>
<keyword evidence="2 3" id="KW-0802">TPR repeat</keyword>
<reference evidence="6 7" key="1">
    <citation type="submission" date="2018-12" db="EMBL/GenBank/DDBJ databases">
        <title>Dyella dinghuensis sp. nov. DHOA06 and Dyella choica sp. nov. 4M-K27, isolated from forest soil.</title>
        <authorList>
            <person name="Qiu L.-H."/>
            <person name="Gao Z.-H."/>
        </authorList>
    </citation>
    <scope>NUCLEOTIDE SEQUENCE [LARGE SCALE GENOMIC DNA]</scope>
    <source>
        <strain evidence="6 7">4M-K27</strain>
    </source>
</reference>
<dbReference type="SMART" id="SM00028">
    <property type="entry name" value="TPR"/>
    <property type="match status" value="1"/>
</dbReference>
<evidence type="ECO:0000313" key="7">
    <source>
        <dbReference type="Proteomes" id="UP000274358"/>
    </source>
</evidence>
<dbReference type="AlphaFoldDB" id="A0A3S0PKK9"/>
<name>A0A3S0PKK9_9GAMM</name>
<dbReference type="InterPro" id="IPR011990">
    <property type="entry name" value="TPR-like_helical_dom_sf"/>
</dbReference>
<keyword evidence="4" id="KW-0472">Membrane</keyword>
<dbReference type="PANTHER" id="PTHR44858">
    <property type="entry name" value="TETRATRICOPEPTIDE REPEAT PROTEIN 6"/>
    <property type="match status" value="1"/>
</dbReference>
<evidence type="ECO:0000256" key="4">
    <source>
        <dbReference type="SAM" id="Phobius"/>
    </source>
</evidence>
<protein>
    <submittedName>
        <fullName evidence="6">DUF4034 domain-containing protein</fullName>
    </submittedName>
</protein>
<evidence type="ECO:0000256" key="3">
    <source>
        <dbReference type="PROSITE-ProRule" id="PRU00339"/>
    </source>
</evidence>
<dbReference type="PANTHER" id="PTHR44858:SF1">
    <property type="entry name" value="UDP-N-ACETYLGLUCOSAMINE--PEPTIDE N-ACETYLGLUCOSAMINYLTRANSFERASE SPINDLY-RELATED"/>
    <property type="match status" value="1"/>
</dbReference>
<keyword evidence="4" id="KW-1133">Transmembrane helix</keyword>
<gene>
    <name evidence="6" type="ORF">EKH80_16625</name>
</gene>
<keyword evidence="1" id="KW-0677">Repeat</keyword>
<feature type="repeat" description="TPR" evidence="3">
    <location>
        <begin position="454"/>
        <end position="487"/>
    </location>
</feature>
<dbReference type="PROSITE" id="PS50005">
    <property type="entry name" value="TPR"/>
    <property type="match status" value="1"/>
</dbReference>
<dbReference type="Pfam" id="PF13226">
    <property type="entry name" value="DUF4034"/>
    <property type="match status" value="1"/>
</dbReference>
<keyword evidence="7" id="KW-1185">Reference proteome</keyword>
<dbReference type="InterPro" id="IPR025115">
    <property type="entry name" value="DUF4034"/>
</dbReference>
<comment type="caution">
    <text evidence="6">The sequence shown here is derived from an EMBL/GenBank/DDBJ whole genome shotgun (WGS) entry which is preliminary data.</text>
</comment>
<dbReference type="SUPFAM" id="SSF48452">
    <property type="entry name" value="TPR-like"/>
    <property type="match status" value="1"/>
</dbReference>
<dbReference type="PROSITE" id="PS50293">
    <property type="entry name" value="TPR_REGION"/>
    <property type="match status" value="1"/>
</dbReference>
<evidence type="ECO:0000256" key="1">
    <source>
        <dbReference type="ARBA" id="ARBA00022737"/>
    </source>
</evidence>
<sequence>MGCGVACTPDSSKRSDDVACPCPMAMRFCPPRQGIHDMTARTRWFLLVGIVLLGLVSFLSFRPSRVTAPPATSGTPALSARPAPRPLPVAMAPRVQQPFTSAQLEQFLADARSAEAIQDPLQRCLAYPDPPGLHWPKAVTNAYCHYLLDAVIKPDEVRQLIQAGRTAELDRRFAEIMHAQLTQPGAQSALDRTFNIDFAVSSPVTRALVDAWKRQSPQSPFALAASGLSYVAMAQSARGSEFADKTSQDQFESMGRLLEQARTDLDAAAKLDPHVTPAYAGMLYVAMLGSDGAYAMHAAKQGLAIDPANFPIYARLARMSQPKWGGNVHRLQGVIDAAQRHAKDNPLLLLLLAERKDGDEYVAYCECSIEQEYDIYQQLFAEPGTTGMLMGAGWGAHDRNALDFSVIYRSELLRFDPSQIAHRQGRAFDLPRLGQADWALFEGNSLVALAPQDENSYEARGYVYEQMHQTDPAVKDFEQALRMNPDDAWGLLALANLYAFDLHDWDKAWVPANRMVQIHPDDPRGWQLRAIIEKNGRRKGLDQTVSEFVARFGNDPAQQALLQQMQSFRTSK</sequence>